<feature type="non-terminal residue" evidence="1">
    <location>
        <position position="1"/>
    </location>
</feature>
<dbReference type="AlphaFoldDB" id="X0UWM2"/>
<sequence length="132" mass="15682">AKVLGIEETSLNEFIKQPIKNEMFRRGSFFELIWLKPRGGEKKALRVKELVPYYRGGYIYHNASCAVIKQLEQQLTMFPRSKLWDLMDCLAYIIQMLEVGERYFSPKDNPEDSEAEYKELDYEEPISNWRYA</sequence>
<proteinExistence type="predicted"/>
<gene>
    <name evidence="1" type="ORF">S01H1_46730</name>
</gene>
<evidence type="ECO:0000313" key="1">
    <source>
        <dbReference type="EMBL" id="GAG10249.1"/>
    </source>
</evidence>
<comment type="caution">
    <text evidence="1">The sequence shown here is derived from an EMBL/GenBank/DDBJ whole genome shotgun (WGS) entry which is preliminary data.</text>
</comment>
<organism evidence="1">
    <name type="scientific">marine sediment metagenome</name>
    <dbReference type="NCBI Taxonomy" id="412755"/>
    <lineage>
        <taxon>unclassified sequences</taxon>
        <taxon>metagenomes</taxon>
        <taxon>ecological metagenomes</taxon>
    </lineage>
</organism>
<name>X0UWM2_9ZZZZ</name>
<protein>
    <submittedName>
        <fullName evidence="1">Uncharacterized protein</fullName>
    </submittedName>
</protein>
<accession>X0UWM2</accession>
<reference evidence="1" key="1">
    <citation type="journal article" date="2014" name="Front. Microbiol.">
        <title>High frequency of phylogenetically diverse reductive dehalogenase-homologous genes in deep subseafloor sedimentary metagenomes.</title>
        <authorList>
            <person name="Kawai M."/>
            <person name="Futagami T."/>
            <person name="Toyoda A."/>
            <person name="Takaki Y."/>
            <person name="Nishi S."/>
            <person name="Hori S."/>
            <person name="Arai W."/>
            <person name="Tsubouchi T."/>
            <person name="Morono Y."/>
            <person name="Uchiyama I."/>
            <person name="Ito T."/>
            <person name="Fujiyama A."/>
            <person name="Inagaki F."/>
            <person name="Takami H."/>
        </authorList>
    </citation>
    <scope>NUCLEOTIDE SEQUENCE</scope>
    <source>
        <strain evidence="1">Expedition CK06-06</strain>
    </source>
</reference>
<dbReference type="EMBL" id="BARS01029932">
    <property type="protein sequence ID" value="GAG10249.1"/>
    <property type="molecule type" value="Genomic_DNA"/>
</dbReference>